<keyword evidence="6 8" id="KW-0175">Coiled coil</keyword>
<accession>A0A3L8DNG3</accession>
<dbReference type="GO" id="GO:0005871">
    <property type="term" value="C:kinesin complex"/>
    <property type="evidence" value="ECO:0007669"/>
    <property type="project" value="TreeGrafter"/>
</dbReference>
<comment type="subcellular location">
    <subcellularLocation>
        <location evidence="2">Cytoplasm</location>
        <location evidence="2">Cytoskeleton</location>
        <location evidence="2">Microtubule organizing center</location>
        <location evidence="2">Centrosome</location>
    </subcellularLocation>
    <subcellularLocation>
        <location evidence="1">Cytoplasm</location>
        <location evidence="1">Cytoskeleton</location>
        <location evidence="1">Spindle</location>
    </subcellularLocation>
</comment>
<dbReference type="GO" id="GO:0005874">
    <property type="term" value="C:microtubule"/>
    <property type="evidence" value="ECO:0007669"/>
    <property type="project" value="UniProtKB-KW"/>
</dbReference>
<dbReference type="InterPro" id="IPR006964">
    <property type="entry name" value="NUDE_dom"/>
</dbReference>
<evidence type="ECO:0000256" key="8">
    <source>
        <dbReference type="SAM" id="Coils"/>
    </source>
</evidence>
<dbReference type="GO" id="GO:0007020">
    <property type="term" value="P:microtubule nucleation"/>
    <property type="evidence" value="ECO:0007669"/>
    <property type="project" value="TreeGrafter"/>
</dbReference>
<dbReference type="OrthoDB" id="5877028at2759"/>
<dbReference type="Gene3D" id="6.10.250.1080">
    <property type="match status" value="1"/>
</dbReference>
<dbReference type="PANTHER" id="PTHR10921:SF1">
    <property type="entry name" value="NUCLEAR DISTRIBUTION PROTEIN NUDE HOMOLOG"/>
    <property type="match status" value="1"/>
</dbReference>
<evidence type="ECO:0000256" key="7">
    <source>
        <dbReference type="ARBA" id="ARBA00023212"/>
    </source>
</evidence>
<dbReference type="Pfam" id="PF04880">
    <property type="entry name" value="NUDE_C"/>
    <property type="match status" value="1"/>
</dbReference>
<sequence length="338" mass="38806">MMDVDPPEFLSKDDEIQYWMDLAHRLHQRKDDVERELEEFQENSQMLEKELETSLEQAEKTNRELRQRNTRLATEVEQLRTRLDQQSADCAMFQGKAQDLQQQHEHLLKYIREIEQKNDDLERAHRINRVTEEEIEAKFNLAIEKNALLESELDEKESLKTIVQRLMDEVRDLKQEIQVHERHHADNNKSADRVRNNIVDSNKLQAELESNSPASQIVSQTVPPNNTTTSPIKIGHGMVGGVIGNNNNVSQPLPPCTRILAMNMIGDLMRKVGLDRWVCMGCRKIKCVCTNEQISSTTPSTGLSAAQTHASTQCIRQQPKPRADLRRDLSSLDNLATP</sequence>
<dbReference type="GO" id="GO:0000132">
    <property type="term" value="P:establishment of mitotic spindle orientation"/>
    <property type="evidence" value="ECO:0007669"/>
    <property type="project" value="TreeGrafter"/>
</dbReference>
<dbReference type="GO" id="GO:0008017">
    <property type="term" value="F:microtubule binding"/>
    <property type="evidence" value="ECO:0007669"/>
    <property type="project" value="InterPro"/>
</dbReference>
<dbReference type="GO" id="GO:0000776">
    <property type="term" value="C:kinetochore"/>
    <property type="evidence" value="ECO:0007669"/>
    <property type="project" value="TreeGrafter"/>
</dbReference>
<evidence type="ECO:0000313" key="11">
    <source>
        <dbReference type="EMBL" id="RLU21826.1"/>
    </source>
</evidence>
<keyword evidence="7" id="KW-0206">Cytoskeleton</keyword>
<evidence type="ECO:0000313" key="12">
    <source>
        <dbReference type="Proteomes" id="UP000279307"/>
    </source>
</evidence>
<dbReference type="EMBL" id="QOIP01000006">
    <property type="protein sequence ID" value="RLU21826.1"/>
    <property type="molecule type" value="Genomic_DNA"/>
</dbReference>
<feature type="region of interest" description="Disordered" evidence="9">
    <location>
        <begin position="296"/>
        <end position="338"/>
    </location>
</feature>
<comment type="similarity">
    <text evidence="3">Belongs to the nudE family.</text>
</comment>
<evidence type="ECO:0000256" key="9">
    <source>
        <dbReference type="SAM" id="MobiDB-lite"/>
    </source>
</evidence>
<proteinExistence type="inferred from homology"/>
<dbReference type="GO" id="GO:0051642">
    <property type="term" value="P:centrosome localization"/>
    <property type="evidence" value="ECO:0007669"/>
    <property type="project" value="TreeGrafter"/>
</dbReference>
<dbReference type="AlphaFoldDB" id="A0A3L8DNG3"/>
<dbReference type="InterPro" id="IPR033494">
    <property type="entry name" value="NUDE"/>
</dbReference>
<dbReference type="GO" id="GO:0047496">
    <property type="term" value="P:vesicle transport along microtubule"/>
    <property type="evidence" value="ECO:0007669"/>
    <property type="project" value="TreeGrafter"/>
</dbReference>
<dbReference type="SUPFAM" id="SSF57997">
    <property type="entry name" value="Tropomyosin"/>
    <property type="match status" value="1"/>
</dbReference>
<dbReference type="GO" id="GO:0007100">
    <property type="term" value="P:mitotic centrosome separation"/>
    <property type="evidence" value="ECO:0007669"/>
    <property type="project" value="TreeGrafter"/>
</dbReference>
<evidence type="ECO:0000256" key="5">
    <source>
        <dbReference type="ARBA" id="ARBA00022701"/>
    </source>
</evidence>
<evidence type="ECO:0000256" key="4">
    <source>
        <dbReference type="ARBA" id="ARBA00022490"/>
    </source>
</evidence>
<dbReference type="Proteomes" id="UP000279307">
    <property type="component" value="Chromosome 6"/>
</dbReference>
<feature type="compositionally biased region" description="Polar residues" evidence="9">
    <location>
        <begin position="296"/>
        <end position="316"/>
    </location>
</feature>
<organism evidence="11 12">
    <name type="scientific">Ooceraea biroi</name>
    <name type="common">Clonal raider ant</name>
    <name type="synonym">Cerapachys biroi</name>
    <dbReference type="NCBI Taxonomy" id="2015173"/>
    <lineage>
        <taxon>Eukaryota</taxon>
        <taxon>Metazoa</taxon>
        <taxon>Ecdysozoa</taxon>
        <taxon>Arthropoda</taxon>
        <taxon>Hexapoda</taxon>
        <taxon>Insecta</taxon>
        <taxon>Pterygota</taxon>
        <taxon>Neoptera</taxon>
        <taxon>Endopterygota</taxon>
        <taxon>Hymenoptera</taxon>
        <taxon>Apocrita</taxon>
        <taxon>Aculeata</taxon>
        <taxon>Formicoidea</taxon>
        <taxon>Formicidae</taxon>
        <taxon>Dorylinae</taxon>
        <taxon>Ooceraea</taxon>
    </lineage>
</organism>
<feature type="compositionally biased region" description="Basic and acidic residues" evidence="9">
    <location>
        <begin position="321"/>
        <end position="330"/>
    </location>
</feature>
<reference evidence="11 12" key="1">
    <citation type="journal article" date="2018" name="Genome Res.">
        <title>The genomic architecture and molecular evolution of ant odorant receptors.</title>
        <authorList>
            <person name="McKenzie S.K."/>
            <person name="Kronauer D.J.C."/>
        </authorList>
    </citation>
    <scope>NUCLEOTIDE SEQUENCE [LARGE SCALE GENOMIC DNA]</scope>
    <source>
        <strain evidence="11">Clonal line C1</strain>
    </source>
</reference>
<name>A0A3L8DNG3_OOCBI</name>
<protein>
    <recommendedName>
        <fullName evidence="10">NUDE domain-containing protein</fullName>
    </recommendedName>
</protein>
<keyword evidence="5" id="KW-0493">Microtubule</keyword>
<dbReference type="GO" id="GO:0005813">
    <property type="term" value="C:centrosome"/>
    <property type="evidence" value="ECO:0007669"/>
    <property type="project" value="UniProtKB-SubCell"/>
</dbReference>
<evidence type="ECO:0000256" key="3">
    <source>
        <dbReference type="ARBA" id="ARBA00007429"/>
    </source>
</evidence>
<feature type="coiled-coil region" evidence="8">
    <location>
        <begin position="23"/>
        <end position="183"/>
    </location>
</feature>
<evidence type="ECO:0000256" key="2">
    <source>
        <dbReference type="ARBA" id="ARBA00004300"/>
    </source>
</evidence>
<comment type="caution">
    <text evidence="11">The sequence shown here is derived from an EMBL/GenBank/DDBJ whole genome shotgun (WGS) entry which is preliminary data.</text>
</comment>
<gene>
    <name evidence="11" type="ORF">DMN91_006202</name>
</gene>
<dbReference type="GO" id="GO:0016477">
    <property type="term" value="P:cell migration"/>
    <property type="evidence" value="ECO:0007669"/>
    <property type="project" value="TreeGrafter"/>
</dbReference>
<evidence type="ECO:0000256" key="6">
    <source>
        <dbReference type="ARBA" id="ARBA00023054"/>
    </source>
</evidence>
<dbReference type="GO" id="GO:0007059">
    <property type="term" value="P:chromosome segregation"/>
    <property type="evidence" value="ECO:0007669"/>
    <property type="project" value="TreeGrafter"/>
</dbReference>
<evidence type="ECO:0000256" key="1">
    <source>
        <dbReference type="ARBA" id="ARBA00004186"/>
    </source>
</evidence>
<feature type="domain" description="NUDE" evidence="10">
    <location>
        <begin position="133"/>
        <end position="283"/>
    </location>
</feature>
<dbReference type="PANTHER" id="PTHR10921">
    <property type="entry name" value="NUCLEAR DISTRIBUTION PROTEIN NUDE HOMOLOG 1"/>
    <property type="match status" value="1"/>
</dbReference>
<dbReference type="GO" id="GO:0005819">
    <property type="term" value="C:spindle"/>
    <property type="evidence" value="ECO:0007669"/>
    <property type="project" value="UniProtKB-SubCell"/>
</dbReference>
<evidence type="ECO:0000259" key="10">
    <source>
        <dbReference type="Pfam" id="PF04880"/>
    </source>
</evidence>
<keyword evidence="4" id="KW-0963">Cytoplasm</keyword>